<dbReference type="Proteomes" id="UP000001353">
    <property type="component" value="Chromosome"/>
</dbReference>
<sequence>MKNLIVALVFVLGTVPAVWADADRVITTTGQGVVEAVPDMATINLGVTNEARLAGDALRLTSDAVAAVLAQLNEAGIAPRDMQTQGVSLQPVWNRRNPENETPRITGFVARNTLTIRVRDLDTLGGILDRVVQDGANTFNGLQFSIQDPEPAIAAARQDAVKDAIAKAEQLAEAAGVALGPVQSISESGGGGRPVMMEMASARMASDVPVAAGEVSLTARVSMVFEILD</sequence>
<dbReference type="Pfam" id="PF04402">
    <property type="entry name" value="SIMPL"/>
    <property type="match status" value="1"/>
</dbReference>
<organism evidence="2 3">
    <name type="scientific">Roseobacter litoralis (strain ATCC 49566 / DSM 6996 / JCM 21268 / NBRC 15278 / OCh 149)</name>
    <dbReference type="NCBI Taxonomy" id="391595"/>
    <lineage>
        <taxon>Bacteria</taxon>
        <taxon>Pseudomonadati</taxon>
        <taxon>Pseudomonadota</taxon>
        <taxon>Alphaproteobacteria</taxon>
        <taxon>Rhodobacterales</taxon>
        <taxon>Roseobacteraceae</taxon>
        <taxon>Roseobacter</taxon>
    </lineage>
</organism>
<dbReference type="OrthoDB" id="9813144at2"/>
<dbReference type="EMBL" id="CP002623">
    <property type="protein sequence ID" value="AEI94845.1"/>
    <property type="molecule type" value="Genomic_DNA"/>
</dbReference>
<evidence type="ECO:0000313" key="3">
    <source>
        <dbReference type="Proteomes" id="UP000001353"/>
    </source>
</evidence>
<dbReference type="InterPro" id="IPR052022">
    <property type="entry name" value="26kDa_periplasmic_antigen"/>
</dbReference>
<dbReference type="PANTHER" id="PTHR34387:SF1">
    <property type="entry name" value="PERIPLASMIC IMMUNOGENIC PROTEIN"/>
    <property type="match status" value="1"/>
</dbReference>
<reference evidence="2 3" key="1">
    <citation type="journal article" date="2011" name="BMC Genomics">
        <title>Comparative genome analysis and genome-guided physiological analysis of Roseobacter litoralis.</title>
        <authorList>
            <person name="Kalhoefer D."/>
            <person name="Thole S."/>
            <person name="Voget S."/>
            <person name="Lehmann R."/>
            <person name="Liesegang H."/>
            <person name="Wollher A."/>
            <person name="Daniel R."/>
            <person name="Simon M."/>
            <person name="Brinkhoff T."/>
        </authorList>
    </citation>
    <scope>NUCLEOTIDE SEQUENCE [LARGE SCALE GENOMIC DNA]</scope>
    <source>
        <strain evidence="3">ATCC 49566 / DSM 6996 / JCM 21268 / NBRC 15278 / OCh 149</strain>
    </source>
</reference>
<dbReference type="Gene3D" id="3.30.70.2970">
    <property type="entry name" value="Protein of unknown function (DUF541), domain 2"/>
    <property type="match status" value="1"/>
</dbReference>
<dbReference type="PANTHER" id="PTHR34387">
    <property type="entry name" value="SLR1258 PROTEIN"/>
    <property type="match status" value="1"/>
</dbReference>
<feature type="signal peptide" evidence="1">
    <location>
        <begin position="1"/>
        <end position="20"/>
    </location>
</feature>
<gene>
    <name evidence="2" type="ordered locus">RLO149_c028880</name>
</gene>
<keyword evidence="1" id="KW-0732">Signal</keyword>
<evidence type="ECO:0000256" key="1">
    <source>
        <dbReference type="SAM" id="SignalP"/>
    </source>
</evidence>
<keyword evidence="3" id="KW-1185">Reference proteome</keyword>
<dbReference type="KEGG" id="rli:RLO149_c028880"/>
<dbReference type="RefSeq" id="WP_013962758.1">
    <property type="nucleotide sequence ID" value="NC_015730.1"/>
</dbReference>
<evidence type="ECO:0000313" key="2">
    <source>
        <dbReference type="EMBL" id="AEI94845.1"/>
    </source>
</evidence>
<proteinExistence type="predicted"/>
<name>F7ZH03_ROSLO</name>
<dbReference type="eggNOG" id="COG2968">
    <property type="taxonomic scope" value="Bacteria"/>
</dbReference>
<evidence type="ECO:0008006" key="4">
    <source>
        <dbReference type="Google" id="ProtNLM"/>
    </source>
</evidence>
<accession>F7ZH03</accession>
<dbReference type="AlphaFoldDB" id="F7ZH03"/>
<feature type="chain" id="PRO_5003373331" description="26 kDa periplasmic immunogenic protein" evidence="1">
    <location>
        <begin position="21"/>
        <end position="229"/>
    </location>
</feature>
<protein>
    <recommendedName>
        <fullName evidence="4">26 kDa periplasmic immunogenic protein</fullName>
    </recommendedName>
</protein>
<dbReference type="InterPro" id="IPR007497">
    <property type="entry name" value="SIMPL/DUF541"/>
</dbReference>
<dbReference type="HOGENOM" id="CLU_080344_4_0_5"/>
<dbReference type="STRING" id="391595.RLO149_c028880"/>
<dbReference type="GO" id="GO:0006974">
    <property type="term" value="P:DNA damage response"/>
    <property type="evidence" value="ECO:0007669"/>
    <property type="project" value="TreeGrafter"/>
</dbReference>
<dbReference type="Gene3D" id="3.30.110.170">
    <property type="entry name" value="Protein of unknown function (DUF541), domain 1"/>
    <property type="match status" value="1"/>
</dbReference>